<keyword evidence="1" id="KW-0472">Membrane</keyword>
<name>A0AAN9XKP4_PSOTE</name>
<evidence type="ECO:0000256" key="1">
    <source>
        <dbReference type="SAM" id="Phobius"/>
    </source>
</evidence>
<comment type="caution">
    <text evidence="2">The sequence shown here is derived from an EMBL/GenBank/DDBJ whole genome shotgun (WGS) entry which is preliminary data.</text>
</comment>
<protein>
    <submittedName>
        <fullName evidence="2">Uncharacterized protein</fullName>
    </submittedName>
</protein>
<gene>
    <name evidence="2" type="ORF">VNO78_17414</name>
</gene>
<accession>A0AAN9XKP4</accession>
<keyword evidence="1" id="KW-1133">Transmembrane helix</keyword>
<feature type="transmembrane region" description="Helical" evidence="1">
    <location>
        <begin position="12"/>
        <end position="31"/>
    </location>
</feature>
<dbReference type="Proteomes" id="UP001386955">
    <property type="component" value="Unassembled WGS sequence"/>
</dbReference>
<proteinExistence type="predicted"/>
<dbReference type="AlphaFoldDB" id="A0AAN9XKP4"/>
<dbReference type="EMBL" id="JAYMYS010000004">
    <property type="protein sequence ID" value="KAK7396417.1"/>
    <property type="molecule type" value="Genomic_DNA"/>
</dbReference>
<keyword evidence="1" id="KW-0812">Transmembrane</keyword>
<reference evidence="2 3" key="1">
    <citation type="submission" date="2024-01" db="EMBL/GenBank/DDBJ databases">
        <title>The genomes of 5 underutilized Papilionoideae crops provide insights into root nodulation and disease resistanc.</title>
        <authorList>
            <person name="Jiang F."/>
        </authorList>
    </citation>
    <scope>NUCLEOTIDE SEQUENCE [LARGE SCALE GENOMIC DNA]</scope>
    <source>
        <strain evidence="2">DUOXIRENSHENG_FW03</strain>
        <tissue evidence="2">Leaves</tissue>
    </source>
</reference>
<evidence type="ECO:0000313" key="3">
    <source>
        <dbReference type="Proteomes" id="UP001386955"/>
    </source>
</evidence>
<keyword evidence="3" id="KW-1185">Reference proteome</keyword>
<evidence type="ECO:0000313" key="2">
    <source>
        <dbReference type="EMBL" id="KAK7396417.1"/>
    </source>
</evidence>
<organism evidence="2 3">
    <name type="scientific">Psophocarpus tetragonolobus</name>
    <name type="common">Winged bean</name>
    <name type="synonym">Dolichos tetragonolobus</name>
    <dbReference type="NCBI Taxonomy" id="3891"/>
    <lineage>
        <taxon>Eukaryota</taxon>
        <taxon>Viridiplantae</taxon>
        <taxon>Streptophyta</taxon>
        <taxon>Embryophyta</taxon>
        <taxon>Tracheophyta</taxon>
        <taxon>Spermatophyta</taxon>
        <taxon>Magnoliopsida</taxon>
        <taxon>eudicotyledons</taxon>
        <taxon>Gunneridae</taxon>
        <taxon>Pentapetalae</taxon>
        <taxon>rosids</taxon>
        <taxon>fabids</taxon>
        <taxon>Fabales</taxon>
        <taxon>Fabaceae</taxon>
        <taxon>Papilionoideae</taxon>
        <taxon>50 kb inversion clade</taxon>
        <taxon>NPAAA clade</taxon>
        <taxon>indigoferoid/millettioid clade</taxon>
        <taxon>Phaseoleae</taxon>
        <taxon>Psophocarpus</taxon>
    </lineage>
</organism>
<sequence>MVCDQLEMAFMSYRIILFIMLLIMFTILVAFPQCGAAGRTLQEDEWLRKYNGLLLQALPRGPVKPSTPDPIRP</sequence>